<reference evidence="3" key="1">
    <citation type="journal article" date="2019" name="Int. J. Syst. Evol. Microbiol.">
        <title>The Global Catalogue of Microorganisms (GCM) 10K type strain sequencing project: providing services to taxonomists for standard genome sequencing and annotation.</title>
        <authorList>
            <consortium name="The Broad Institute Genomics Platform"/>
            <consortium name="The Broad Institute Genome Sequencing Center for Infectious Disease"/>
            <person name="Wu L."/>
            <person name="Ma J."/>
        </authorList>
    </citation>
    <scope>NUCLEOTIDE SEQUENCE [LARGE SCALE GENOMIC DNA]</scope>
    <source>
        <strain evidence="3">JCM 16703</strain>
    </source>
</reference>
<protein>
    <submittedName>
        <fullName evidence="2">Phosphotransferase family protein</fullName>
    </submittedName>
</protein>
<name>A0ABP7XAV9_9ACTN</name>
<dbReference type="InterPro" id="IPR041726">
    <property type="entry name" value="ACAD10_11_N"/>
</dbReference>
<sequence length="380" mass="42065">MTQAPPPADLKMQRSSRDAATVPADLAAWLSGLLPPGADPRVTLHSGIAANGMSSETLILDVDWTEDGEPRHDEYVARVAPAAGDFPVFPRYDLGDQYEAMRLVGELTDVPVPTVGHMEATGAVLGTPFFLMDRIDGAVPPDVLPYNFGDNWLYDALPEQQQALQENSVGVLARLHAIPDARQRFAFLDPGQHGYDGPTLLARNLARTRAWYEFAVLDLGRSPLIERALAWLEQHLPDAADEDAVLCWGDSRIGNMMYRDFAPVAVLDWEMAAIGPRQLDVSWMLFAHQVFESIAGMLGLPGMPHFLAEDDVVAAYERMTGTTLGDLTWYHVYNGLQWCIVFMRTGARQIHFGEIERPDDLESLFHCKPLVERILTEAGA</sequence>
<dbReference type="InterPro" id="IPR051678">
    <property type="entry name" value="AGP_Transferase"/>
</dbReference>
<evidence type="ECO:0000313" key="2">
    <source>
        <dbReference type="EMBL" id="GAA4109441.1"/>
    </source>
</evidence>
<dbReference type="Gene3D" id="3.30.200.20">
    <property type="entry name" value="Phosphorylase Kinase, domain 1"/>
    <property type="match status" value="1"/>
</dbReference>
<evidence type="ECO:0000259" key="1">
    <source>
        <dbReference type="Pfam" id="PF01636"/>
    </source>
</evidence>
<dbReference type="Proteomes" id="UP001501495">
    <property type="component" value="Unassembled WGS sequence"/>
</dbReference>
<dbReference type="PANTHER" id="PTHR21310:SF40">
    <property type="entry name" value="AMINOGLYCOSIDE PHOSPHOTRANSFERASE DOMAIN-CONTAINING PROTEIN-RELATED"/>
    <property type="match status" value="1"/>
</dbReference>
<dbReference type="RefSeq" id="WP_344731502.1">
    <property type="nucleotide sequence ID" value="NZ_BAAAZH010000002.1"/>
</dbReference>
<accession>A0ABP7XAV9</accession>
<dbReference type="InterPro" id="IPR011009">
    <property type="entry name" value="Kinase-like_dom_sf"/>
</dbReference>
<gene>
    <name evidence="2" type="ORF">GCM10022215_03730</name>
</gene>
<organism evidence="2 3">
    <name type="scientific">Nocardioides fonticola</name>
    <dbReference type="NCBI Taxonomy" id="450363"/>
    <lineage>
        <taxon>Bacteria</taxon>
        <taxon>Bacillati</taxon>
        <taxon>Actinomycetota</taxon>
        <taxon>Actinomycetes</taxon>
        <taxon>Propionibacteriales</taxon>
        <taxon>Nocardioidaceae</taxon>
        <taxon>Nocardioides</taxon>
    </lineage>
</organism>
<dbReference type="SUPFAM" id="SSF56112">
    <property type="entry name" value="Protein kinase-like (PK-like)"/>
    <property type="match status" value="1"/>
</dbReference>
<keyword evidence="3" id="KW-1185">Reference proteome</keyword>
<comment type="caution">
    <text evidence="2">The sequence shown here is derived from an EMBL/GenBank/DDBJ whole genome shotgun (WGS) entry which is preliminary data.</text>
</comment>
<proteinExistence type="predicted"/>
<evidence type="ECO:0000313" key="3">
    <source>
        <dbReference type="Proteomes" id="UP001501495"/>
    </source>
</evidence>
<dbReference type="Pfam" id="PF01636">
    <property type="entry name" value="APH"/>
    <property type="match status" value="1"/>
</dbReference>
<dbReference type="Gene3D" id="3.90.1200.10">
    <property type="match status" value="1"/>
</dbReference>
<feature type="domain" description="Aminoglycoside phosphotransferase" evidence="1">
    <location>
        <begin position="71"/>
        <end position="286"/>
    </location>
</feature>
<dbReference type="CDD" id="cd05154">
    <property type="entry name" value="ACAD10_11_N-like"/>
    <property type="match status" value="1"/>
</dbReference>
<dbReference type="EMBL" id="BAAAZH010000002">
    <property type="protein sequence ID" value="GAA4109441.1"/>
    <property type="molecule type" value="Genomic_DNA"/>
</dbReference>
<dbReference type="PANTHER" id="PTHR21310">
    <property type="entry name" value="AMINOGLYCOSIDE PHOSPHOTRANSFERASE-RELATED-RELATED"/>
    <property type="match status" value="1"/>
</dbReference>
<dbReference type="InterPro" id="IPR002575">
    <property type="entry name" value="Aminoglycoside_PTrfase"/>
</dbReference>